<evidence type="ECO:0000313" key="12">
    <source>
        <dbReference type="Ensembl" id="ENSJJAP00000021084.1"/>
    </source>
</evidence>
<reference evidence="12" key="1">
    <citation type="submission" date="2025-08" db="UniProtKB">
        <authorList>
            <consortium name="Ensembl"/>
        </authorList>
    </citation>
    <scope>IDENTIFICATION</scope>
</reference>
<protein>
    <submittedName>
        <fullName evidence="12">Zinc finger protein 41</fullName>
    </submittedName>
</protein>
<feature type="region of interest" description="Disordered" evidence="10">
    <location>
        <begin position="1"/>
        <end position="28"/>
    </location>
</feature>
<evidence type="ECO:0000256" key="4">
    <source>
        <dbReference type="ARBA" id="ARBA00022737"/>
    </source>
</evidence>
<dbReference type="PANTHER" id="PTHR24377">
    <property type="entry name" value="IP01015P-RELATED"/>
    <property type="match status" value="1"/>
</dbReference>
<sequence length="152" mass="17814">MEKKGRGGRYAKGHPQRRESSLSPEDEAHLSDAFDTSFKDDFEGVSVFVPFQRKRPYECSECEWIFKHKTDHIHCQNFRHSLDVTKHQRIHTGEKLFKCLECGKAFNCSSTLLKYQKTYTGEKSYGCEECGKAFAYSSCLIWHWKCHPQEKH</sequence>
<dbReference type="InterPro" id="IPR050826">
    <property type="entry name" value="Krueppel_C2H2_ZnFinger"/>
</dbReference>
<proteinExistence type="inferred from homology"/>
<dbReference type="SUPFAM" id="SSF57667">
    <property type="entry name" value="beta-beta-alpha zinc fingers"/>
    <property type="match status" value="1"/>
</dbReference>
<feature type="compositionally biased region" description="Basic and acidic residues" evidence="10">
    <location>
        <begin position="16"/>
        <end position="28"/>
    </location>
</feature>
<evidence type="ECO:0000256" key="7">
    <source>
        <dbReference type="ARBA" id="ARBA00023125"/>
    </source>
</evidence>
<feature type="compositionally biased region" description="Basic residues" evidence="10">
    <location>
        <begin position="1"/>
        <end position="15"/>
    </location>
</feature>
<evidence type="ECO:0000256" key="2">
    <source>
        <dbReference type="ARBA" id="ARBA00006991"/>
    </source>
</evidence>
<keyword evidence="6" id="KW-0862">Zinc</keyword>
<dbReference type="Ensembl" id="ENSJJAT00000027634.1">
    <property type="protein sequence ID" value="ENSJJAP00000021084.1"/>
    <property type="gene ID" value="ENSJJAG00000021551.1"/>
</dbReference>
<evidence type="ECO:0000313" key="13">
    <source>
        <dbReference type="Proteomes" id="UP000694385"/>
    </source>
</evidence>
<keyword evidence="7" id="KW-0238">DNA-binding</keyword>
<dbReference type="InterPro" id="IPR013087">
    <property type="entry name" value="Znf_C2H2_type"/>
</dbReference>
<keyword evidence="5 9" id="KW-0863">Zinc-finger</keyword>
<keyword evidence="4" id="KW-0677">Repeat</keyword>
<dbReference type="GO" id="GO:0005634">
    <property type="term" value="C:nucleus"/>
    <property type="evidence" value="ECO:0007669"/>
    <property type="project" value="UniProtKB-SubCell"/>
</dbReference>
<comment type="similarity">
    <text evidence="2">Belongs to the krueppel C2H2-type zinc-finger protein family.</text>
</comment>
<reference evidence="12" key="2">
    <citation type="submission" date="2025-09" db="UniProtKB">
        <authorList>
            <consortium name="Ensembl"/>
        </authorList>
    </citation>
    <scope>IDENTIFICATION</scope>
</reference>
<evidence type="ECO:0000256" key="9">
    <source>
        <dbReference type="PROSITE-ProRule" id="PRU00042"/>
    </source>
</evidence>
<comment type="subcellular location">
    <subcellularLocation>
        <location evidence="1">Nucleus</location>
    </subcellularLocation>
</comment>
<evidence type="ECO:0000256" key="10">
    <source>
        <dbReference type="SAM" id="MobiDB-lite"/>
    </source>
</evidence>
<dbReference type="GO" id="GO:1990837">
    <property type="term" value="F:sequence-specific double-stranded DNA binding"/>
    <property type="evidence" value="ECO:0007669"/>
    <property type="project" value="Ensembl"/>
</dbReference>
<feature type="domain" description="C2H2-type" evidence="11">
    <location>
        <begin position="97"/>
        <end position="124"/>
    </location>
</feature>
<keyword evidence="8" id="KW-0539">Nucleus</keyword>
<keyword evidence="13" id="KW-1185">Reference proteome</keyword>
<evidence type="ECO:0000256" key="1">
    <source>
        <dbReference type="ARBA" id="ARBA00004123"/>
    </source>
</evidence>
<evidence type="ECO:0000256" key="6">
    <source>
        <dbReference type="ARBA" id="ARBA00022833"/>
    </source>
</evidence>
<dbReference type="InterPro" id="IPR036236">
    <property type="entry name" value="Znf_C2H2_sf"/>
</dbReference>
<dbReference type="PROSITE" id="PS50157">
    <property type="entry name" value="ZINC_FINGER_C2H2_2"/>
    <property type="match status" value="2"/>
</dbReference>
<dbReference type="PROSITE" id="PS00028">
    <property type="entry name" value="ZINC_FINGER_C2H2_1"/>
    <property type="match status" value="1"/>
</dbReference>
<evidence type="ECO:0000259" key="11">
    <source>
        <dbReference type="PROSITE" id="PS50157"/>
    </source>
</evidence>
<dbReference type="FunFam" id="3.30.160.60:FF:000029">
    <property type="entry name" value="GLI family zinc finger 4"/>
    <property type="match status" value="1"/>
</dbReference>
<dbReference type="Proteomes" id="UP000694385">
    <property type="component" value="Unassembled WGS sequence"/>
</dbReference>
<dbReference type="FunFam" id="3.30.160.60:FF:000176">
    <property type="entry name" value="zinc finger protein 70"/>
    <property type="match status" value="1"/>
</dbReference>
<gene>
    <name evidence="12" type="primary">LOC101606565</name>
</gene>
<dbReference type="GO" id="GO:0008270">
    <property type="term" value="F:zinc ion binding"/>
    <property type="evidence" value="ECO:0007669"/>
    <property type="project" value="UniProtKB-KW"/>
</dbReference>
<name>A0A8C5L8D9_JACJA</name>
<accession>A0A8C5L8D9</accession>
<dbReference type="Gene3D" id="3.30.160.60">
    <property type="entry name" value="Classic Zinc Finger"/>
    <property type="match status" value="3"/>
</dbReference>
<evidence type="ECO:0000256" key="5">
    <source>
        <dbReference type="ARBA" id="ARBA00022771"/>
    </source>
</evidence>
<evidence type="ECO:0000256" key="8">
    <source>
        <dbReference type="ARBA" id="ARBA00023242"/>
    </source>
</evidence>
<dbReference type="OMA" id="QRKKPHE"/>
<dbReference type="AlphaFoldDB" id="A0A8C5L8D9"/>
<evidence type="ECO:0000256" key="3">
    <source>
        <dbReference type="ARBA" id="ARBA00022723"/>
    </source>
</evidence>
<feature type="domain" description="C2H2-type" evidence="11">
    <location>
        <begin position="125"/>
        <end position="152"/>
    </location>
</feature>
<organism evidence="12 13">
    <name type="scientific">Jaculus jaculus</name>
    <name type="common">Lesser Egyptian jerboa</name>
    <dbReference type="NCBI Taxonomy" id="51337"/>
    <lineage>
        <taxon>Eukaryota</taxon>
        <taxon>Metazoa</taxon>
        <taxon>Chordata</taxon>
        <taxon>Craniata</taxon>
        <taxon>Vertebrata</taxon>
        <taxon>Euteleostomi</taxon>
        <taxon>Mammalia</taxon>
        <taxon>Eutheria</taxon>
        <taxon>Euarchontoglires</taxon>
        <taxon>Glires</taxon>
        <taxon>Rodentia</taxon>
        <taxon>Myomorpha</taxon>
        <taxon>Dipodoidea</taxon>
        <taxon>Dipodidae</taxon>
        <taxon>Dipodinae</taxon>
        <taxon>Jaculus</taxon>
    </lineage>
</organism>
<dbReference type="GeneTree" id="ENSGT01150000286934"/>
<dbReference type="Pfam" id="PF00096">
    <property type="entry name" value="zf-C2H2"/>
    <property type="match status" value="1"/>
</dbReference>
<keyword evidence="3" id="KW-0479">Metal-binding</keyword>